<dbReference type="RefSeq" id="WP_099260798.1">
    <property type="nucleotide sequence ID" value="NZ_NIZW01000008.1"/>
</dbReference>
<dbReference type="AlphaFoldDB" id="A0A2G1W7L8"/>
<evidence type="ECO:0000313" key="1">
    <source>
        <dbReference type="EMBL" id="PHQ35023.1"/>
    </source>
</evidence>
<dbReference type="EMBL" id="NIZW01000008">
    <property type="protein sequence ID" value="PHQ35023.1"/>
    <property type="molecule type" value="Genomic_DNA"/>
</dbReference>
<accession>A0A2G1W7L8</accession>
<dbReference type="Proteomes" id="UP000225740">
    <property type="component" value="Unassembled WGS sequence"/>
</dbReference>
<gene>
    <name evidence="1" type="ORF">CEE69_11355</name>
</gene>
<organism evidence="1 2">
    <name type="scientific">Rhodopirellula bahusiensis</name>
    <dbReference type="NCBI Taxonomy" id="2014065"/>
    <lineage>
        <taxon>Bacteria</taxon>
        <taxon>Pseudomonadati</taxon>
        <taxon>Planctomycetota</taxon>
        <taxon>Planctomycetia</taxon>
        <taxon>Pirellulales</taxon>
        <taxon>Pirellulaceae</taxon>
        <taxon>Rhodopirellula</taxon>
    </lineage>
</organism>
<dbReference type="GeneID" id="90608750"/>
<dbReference type="OrthoDB" id="280300at2"/>
<reference evidence="1 2" key="1">
    <citation type="submission" date="2017-06" db="EMBL/GenBank/DDBJ databases">
        <title>Description of Rhodopirellula bahusiensis sp. nov.</title>
        <authorList>
            <person name="Kizina J."/>
            <person name="Harder J."/>
        </authorList>
    </citation>
    <scope>NUCLEOTIDE SEQUENCE [LARGE SCALE GENOMIC DNA]</scope>
    <source>
        <strain evidence="1 2">SWK21</strain>
    </source>
</reference>
<keyword evidence="2" id="KW-1185">Reference proteome</keyword>
<name>A0A2G1W7L8_9BACT</name>
<sequence length="212" mass="23849">MIYQRWSPGVHDLIESLTCRIRVLSLNQIQQGWRQQLGPAKAVLETIELLVKAGLLQGDVWKVQASPVNGRPVCHWSQGDETPDLVPVHQLIQERWHHPRMPTPVVAATHRAARLFGSSTGGLPPANHRNHDLLLSEVYLRYRDVLSSTGVLWVGEDAMTLAERGIKNPDAFLVGNEGEIVRVIESAGKYSISQLESFHKHCESEQLAYELW</sequence>
<protein>
    <submittedName>
        <fullName evidence="1">Uncharacterized protein</fullName>
    </submittedName>
</protein>
<proteinExistence type="predicted"/>
<comment type="caution">
    <text evidence="1">The sequence shown here is derived from an EMBL/GenBank/DDBJ whole genome shotgun (WGS) entry which is preliminary data.</text>
</comment>
<evidence type="ECO:0000313" key="2">
    <source>
        <dbReference type="Proteomes" id="UP000225740"/>
    </source>
</evidence>